<dbReference type="EC" id="3.5.3.8" evidence="4"/>
<gene>
    <name evidence="4" type="primary">hutG_1</name>
    <name evidence="4" type="ORF">ADICEAN_02363</name>
</gene>
<dbReference type="STRING" id="1279009.ADICEAN_02363"/>
<dbReference type="PATRIC" id="fig|1279009.4.peg.2393"/>
<evidence type="ECO:0000313" key="5">
    <source>
        <dbReference type="Proteomes" id="UP000011910"/>
    </source>
</evidence>
<dbReference type="PANTHER" id="PTHR11358">
    <property type="entry name" value="ARGINASE/AGMATINASE"/>
    <property type="match status" value="1"/>
</dbReference>
<accession>M7NL18</accession>
<dbReference type="GO" id="GO:0008783">
    <property type="term" value="F:agmatinase activity"/>
    <property type="evidence" value="ECO:0007669"/>
    <property type="project" value="TreeGrafter"/>
</dbReference>
<dbReference type="OrthoDB" id="931936at2"/>
<dbReference type="GO" id="GO:0033389">
    <property type="term" value="P:putrescine biosynthetic process from arginine, via agmatine"/>
    <property type="evidence" value="ECO:0007669"/>
    <property type="project" value="TreeGrafter"/>
</dbReference>
<evidence type="ECO:0000256" key="3">
    <source>
        <dbReference type="PROSITE-ProRule" id="PRU00742"/>
    </source>
</evidence>
<dbReference type="EMBL" id="AODQ01000056">
    <property type="protein sequence ID" value="EMR02490.1"/>
    <property type="molecule type" value="Genomic_DNA"/>
</dbReference>
<proteinExistence type="inferred from homology"/>
<dbReference type="PANTHER" id="PTHR11358:SF26">
    <property type="entry name" value="GUANIDINO ACID HYDROLASE, MITOCHONDRIAL"/>
    <property type="match status" value="1"/>
</dbReference>
<comment type="caution">
    <text evidence="4">The sequence shown here is derived from an EMBL/GenBank/DDBJ whole genome shotgun (WGS) entry which is preliminary data.</text>
</comment>
<keyword evidence="1" id="KW-0479">Metal-binding</keyword>
<dbReference type="Pfam" id="PF00491">
    <property type="entry name" value="Arginase"/>
    <property type="match status" value="1"/>
</dbReference>
<reference evidence="4 5" key="1">
    <citation type="journal article" date="2013" name="Genome Announc.">
        <title>Draft Genome Sequence of Cesiribacter andamanensis Strain AMV16T, Isolated from a Soil Sample from a Mud Volcano in the Andaman Islands, India.</title>
        <authorList>
            <person name="Shivaji S."/>
            <person name="Ara S."/>
            <person name="Begum Z."/>
            <person name="Srinivas T.N."/>
            <person name="Singh A."/>
            <person name="Kumar Pinnaka A."/>
        </authorList>
    </citation>
    <scope>NUCLEOTIDE SEQUENCE [LARGE SCALE GENOMIC DNA]</scope>
    <source>
        <strain evidence="4 5">AMV16</strain>
    </source>
</reference>
<dbReference type="CDD" id="cd09988">
    <property type="entry name" value="Formimidoylglutamase"/>
    <property type="match status" value="1"/>
</dbReference>
<evidence type="ECO:0000313" key="4">
    <source>
        <dbReference type="EMBL" id="EMR02490.1"/>
    </source>
</evidence>
<sequence length="391" mass="44637">MEQPNLKIFFSALPEHLYSGITAHDSLVKSMRLHAESFPELEQIDIALIGLTENRGSGDNQGVSGAADAIRQKLYKLKRCPTGTLRIADLGNLISGHDLDETNLRIREVCSMLMNQNILPLLLGGSHDLSYGQYQAYEDLEKLVSVVHVDALLDLEDSPEQPANLRHVHQLLVHEPNYLFNYSLLAYQSYLVDPSAMAMLERLYFEAHRLGNLRRDIREAEPLVREADLLSFDITAIKAPDAPGNAQAQPFGLTGEEACQLCWYAGLNEKLSSISFFEYNPELDDARRTTASVVATMIWYFIEGYYNRKQEVSFAGNDYQRFIVTMPAEPSTLTFYKSRRSEKWWMEVPHPNDDVSRYGRNFMVPCSYNDYLMAVQGEMPERWINTYNKLI</sequence>
<organism evidence="4 5">
    <name type="scientific">Cesiribacter andamanensis AMV16</name>
    <dbReference type="NCBI Taxonomy" id="1279009"/>
    <lineage>
        <taxon>Bacteria</taxon>
        <taxon>Pseudomonadati</taxon>
        <taxon>Bacteroidota</taxon>
        <taxon>Cytophagia</taxon>
        <taxon>Cytophagales</taxon>
        <taxon>Cesiribacteraceae</taxon>
        <taxon>Cesiribacter</taxon>
    </lineage>
</organism>
<dbReference type="RefSeq" id="WP_009195754.1">
    <property type="nucleotide sequence ID" value="NZ_AODQ01000056.1"/>
</dbReference>
<dbReference type="eggNOG" id="COG0010">
    <property type="taxonomic scope" value="Bacteria"/>
</dbReference>
<comment type="similarity">
    <text evidence="3">Belongs to the arginase family.</text>
</comment>
<dbReference type="AlphaFoldDB" id="M7NL18"/>
<dbReference type="InterPro" id="IPR006035">
    <property type="entry name" value="Ureohydrolase"/>
</dbReference>
<dbReference type="GO" id="GO:0050415">
    <property type="term" value="F:formimidoylglutamase activity"/>
    <property type="evidence" value="ECO:0007669"/>
    <property type="project" value="UniProtKB-EC"/>
</dbReference>
<evidence type="ECO:0000256" key="1">
    <source>
        <dbReference type="ARBA" id="ARBA00022723"/>
    </source>
</evidence>
<dbReference type="GO" id="GO:0046872">
    <property type="term" value="F:metal ion binding"/>
    <property type="evidence" value="ECO:0007669"/>
    <property type="project" value="UniProtKB-KW"/>
</dbReference>
<dbReference type="SUPFAM" id="SSF52768">
    <property type="entry name" value="Arginase/deacetylase"/>
    <property type="match status" value="1"/>
</dbReference>
<keyword evidence="2 4" id="KW-0378">Hydrolase</keyword>
<dbReference type="Proteomes" id="UP000011910">
    <property type="component" value="Unassembled WGS sequence"/>
</dbReference>
<dbReference type="Gene3D" id="3.40.800.10">
    <property type="entry name" value="Ureohydrolase domain"/>
    <property type="match status" value="1"/>
</dbReference>
<evidence type="ECO:0000256" key="2">
    <source>
        <dbReference type="ARBA" id="ARBA00022801"/>
    </source>
</evidence>
<keyword evidence="5" id="KW-1185">Reference proteome</keyword>
<dbReference type="InterPro" id="IPR023696">
    <property type="entry name" value="Ureohydrolase_dom_sf"/>
</dbReference>
<protein>
    <submittedName>
        <fullName evidence="4">Formimidoylglutamase</fullName>
        <ecNumber evidence="4">3.5.3.8</ecNumber>
    </submittedName>
</protein>
<name>M7NL18_9BACT</name>
<dbReference type="PROSITE" id="PS51409">
    <property type="entry name" value="ARGINASE_2"/>
    <property type="match status" value="1"/>
</dbReference>